<dbReference type="Gene3D" id="3.90.190.20">
    <property type="entry name" value="Mur ligase, C-terminal domain"/>
    <property type="match status" value="1"/>
</dbReference>
<evidence type="ECO:0000256" key="10">
    <source>
        <dbReference type="ARBA" id="ARBA00030592"/>
    </source>
</evidence>
<keyword evidence="8" id="KW-0067">ATP-binding</keyword>
<comment type="caution">
    <text evidence="14">The sequence shown here is derived from an EMBL/GenBank/DDBJ whole genome shotgun (WGS) entry which is preliminary data.</text>
</comment>
<dbReference type="GO" id="GO:0005739">
    <property type="term" value="C:mitochondrion"/>
    <property type="evidence" value="ECO:0007669"/>
    <property type="project" value="TreeGrafter"/>
</dbReference>
<evidence type="ECO:0000313" key="15">
    <source>
        <dbReference type="Proteomes" id="UP000735302"/>
    </source>
</evidence>
<accession>A0AAV4CI12</accession>
<dbReference type="GO" id="GO:0046872">
    <property type="term" value="F:metal ion binding"/>
    <property type="evidence" value="ECO:0007669"/>
    <property type="project" value="UniProtKB-KW"/>
</dbReference>
<dbReference type="EMBL" id="BLXT01006630">
    <property type="protein sequence ID" value="GFO32404.1"/>
    <property type="molecule type" value="Genomic_DNA"/>
</dbReference>
<dbReference type="SUPFAM" id="SSF53244">
    <property type="entry name" value="MurD-like peptide ligases, peptide-binding domain"/>
    <property type="match status" value="1"/>
</dbReference>
<keyword evidence="4" id="KW-0554">One-carbon metabolism</keyword>
<dbReference type="InterPro" id="IPR001645">
    <property type="entry name" value="Folylpolyglutamate_synth"/>
</dbReference>
<gene>
    <name evidence="14" type="ORF">PoB_005890900</name>
</gene>
<dbReference type="Pfam" id="PF08245">
    <property type="entry name" value="Mur_ligase_M"/>
    <property type="match status" value="1"/>
</dbReference>
<feature type="domain" description="Mur ligase central" evidence="13">
    <location>
        <begin position="134"/>
        <end position="244"/>
    </location>
</feature>
<dbReference type="InterPro" id="IPR013221">
    <property type="entry name" value="Mur_ligase_cen"/>
</dbReference>
<dbReference type="GO" id="GO:0005524">
    <property type="term" value="F:ATP binding"/>
    <property type="evidence" value="ECO:0007669"/>
    <property type="project" value="UniProtKB-KW"/>
</dbReference>
<proteinExistence type="inferred from homology"/>
<dbReference type="Gene3D" id="3.40.1190.10">
    <property type="entry name" value="Mur-like, catalytic domain"/>
    <property type="match status" value="1"/>
</dbReference>
<evidence type="ECO:0000256" key="2">
    <source>
        <dbReference type="ARBA" id="ARBA00008276"/>
    </source>
</evidence>
<keyword evidence="7" id="KW-0547">Nucleotide-binding</keyword>
<dbReference type="PANTHER" id="PTHR11136:SF5">
    <property type="entry name" value="FOLYLPOLYGLUTAMATE SYNTHASE, MITOCHONDRIAL"/>
    <property type="match status" value="1"/>
</dbReference>
<dbReference type="InterPro" id="IPR036615">
    <property type="entry name" value="Mur_ligase_C_dom_sf"/>
</dbReference>
<keyword evidence="9" id="KW-0460">Magnesium</keyword>
<evidence type="ECO:0000256" key="11">
    <source>
        <dbReference type="ARBA" id="ARBA00030876"/>
    </source>
</evidence>
<dbReference type="InterPro" id="IPR036565">
    <property type="entry name" value="Mur-like_cat_sf"/>
</dbReference>
<reference evidence="14 15" key="1">
    <citation type="journal article" date="2021" name="Elife">
        <title>Chloroplast acquisition without the gene transfer in kleptoplastic sea slugs, Plakobranchus ocellatus.</title>
        <authorList>
            <person name="Maeda T."/>
            <person name="Takahashi S."/>
            <person name="Yoshida T."/>
            <person name="Shimamura S."/>
            <person name="Takaki Y."/>
            <person name="Nagai Y."/>
            <person name="Toyoda A."/>
            <person name="Suzuki Y."/>
            <person name="Arimoto A."/>
            <person name="Ishii H."/>
            <person name="Satoh N."/>
            <person name="Nishiyama T."/>
            <person name="Hasebe M."/>
            <person name="Maruyama T."/>
            <person name="Minagawa J."/>
            <person name="Obokata J."/>
            <person name="Shigenobu S."/>
        </authorList>
    </citation>
    <scope>NUCLEOTIDE SEQUENCE [LARGE SCALE GENOMIC DNA]</scope>
</reference>
<keyword evidence="6" id="KW-0479">Metal-binding</keyword>
<evidence type="ECO:0000256" key="1">
    <source>
        <dbReference type="ARBA" id="ARBA00005150"/>
    </source>
</evidence>
<evidence type="ECO:0000256" key="4">
    <source>
        <dbReference type="ARBA" id="ARBA00022563"/>
    </source>
</evidence>
<comment type="catalytic activity">
    <reaction evidence="12">
        <text>(6S)-5,6,7,8-tetrahydrofolyl-(gamma-L-Glu)(n) + L-glutamate + ATP = (6S)-5,6,7,8-tetrahydrofolyl-(gamma-L-Glu)(n+1) + ADP + phosphate + H(+)</text>
        <dbReference type="Rhea" id="RHEA:10580"/>
        <dbReference type="Rhea" id="RHEA-COMP:14738"/>
        <dbReference type="Rhea" id="RHEA-COMP:14740"/>
        <dbReference type="ChEBI" id="CHEBI:15378"/>
        <dbReference type="ChEBI" id="CHEBI:29985"/>
        <dbReference type="ChEBI" id="CHEBI:30616"/>
        <dbReference type="ChEBI" id="CHEBI:43474"/>
        <dbReference type="ChEBI" id="CHEBI:141005"/>
        <dbReference type="ChEBI" id="CHEBI:456216"/>
        <dbReference type="EC" id="6.3.2.17"/>
    </reaction>
</comment>
<evidence type="ECO:0000256" key="3">
    <source>
        <dbReference type="ARBA" id="ARBA00013025"/>
    </source>
</evidence>
<evidence type="ECO:0000259" key="13">
    <source>
        <dbReference type="Pfam" id="PF08245"/>
    </source>
</evidence>
<evidence type="ECO:0000256" key="7">
    <source>
        <dbReference type="ARBA" id="ARBA00022741"/>
    </source>
</evidence>
<evidence type="ECO:0000313" key="14">
    <source>
        <dbReference type="EMBL" id="GFO32404.1"/>
    </source>
</evidence>
<dbReference type="NCBIfam" id="TIGR01499">
    <property type="entry name" value="folC"/>
    <property type="match status" value="1"/>
</dbReference>
<sequence length="599" mass="67891">MTKFGGYTSRAHGHQCWKLLGMGWSLGQFQMADVAGAKLSYDDAVARLHTSLVSSSDEAKTRNPAQKVYVMRSFLQRLGLRDDPKDLKIIHVSGTKGKGSTCAFCESILRHHGYKTGMFTSPHMNEVRERIRINGKPITKDMFAHCFSEVYAKLKQTTTENTLNQIGGLPAYFNFTVLMSLYMFVREKVDIAIYEVGLGGENDGTNFFVQPAVCGVTSLGYDHLSSLGDTLDQIAWHKAGIFKKGCPVITVPQQAHLPRRQFRRLGQTRTVSLLQKIWNFLWKILWPFPTLKAWLYSAWKFFFTKHPMQVILIRAVERQCPIFVALPLSEEIQQHVELGISGKCQFQNAALAVQMCKIIRNKDTDSSHRVATKSLTIKTIPRLVTSVDDLDQATLEGLKTCYWPGRTEIIRHESITYYLDGAHTEESIEHCAEWFREEADREMAALERENRGKVMRFLVFNVTKNRNPGNLLRHLSGCGFAKAVFTPHLKSTLMSERMIDHFDVHLTQRKSREIPQENSQTWNFLVGADHSSLTFPCILQALAWVTQDRDPLVKVADPLAVLPDIPQQYREATHIQVLVTGSLLLVGPVLGILKPDMND</sequence>
<dbReference type="EC" id="6.3.2.17" evidence="3"/>
<evidence type="ECO:0000256" key="6">
    <source>
        <dbReference type="ARBA" id="ARBA00022723"/>
    </source>
</evidence>
<dbReference type="GO" id="GO:0004326">
    <property type="term" value="F:tetrahydrofolylpolyglutamate synthase activity"/>
    <property type="evidence" value="ECO:0007669"/>
    <property type="project" value="UniProtKB-EC"/>
</dbReference>
<protein>
    <recommendedName>
        <fullName evidence="3">tetrahydrofolate synthase</fullName>
        <ecNumber evidence="3">6.3.2.17</ecNumber>
    </recommendedName>
    <alternativeName>
        <fullName evidence="11">Folylpoly-gamma-glutamate synthetase</fullName>
    </alternativeName>
    <alternativeName>
        <fullName evidence="10">Tetrahydrofolylpolyglutamate synthase</fullName>
    </alternativeName>
</protein>
<evidence type="ECO:0000256" key="12">
    <source>
        <dbReference type="ARBA" id="ARBA00047493"/>
    </source>
</evidence>
<evidence type="ECO:0000256" key="5">
    <source>
        <dbReference type="ARBA" id="ARBA00022598"/>
    </source>
</evidence>
<keyword evidence="15" id="KW-1185">Reference proteome</keyword>
<dbReference type="PANTHER" id="PTHR11136">
    <property type="entry name" value="FOLYLPOLYGLUTAMATE SYNTHASE-RELATED"/>
    <property type="match status" value="1"/>
</dbReference>
<dbReference type="GO" id="GO:0006730">
    <property type="term" value="P:one-carbon metabolic process"/>
    <property type="evidence" value="ECO:0007669"/>
    <property type="project" value="UniProtKB-KW"/>
</dbReference>
<evidence type="ECO:0000256" key="8">
    <source>
        <dbReference type="ARBA" id="ARBA00022840"/>
    </source>
</evidence>
<dbReference type="InterPro" id="IPR018109">
    <property type="entry name" value="Folylpolyglutamate_synth_CS"/>
</dbReference>
<comment type="similarity">
    <text evidence="2">Belongs to the folylpolyglutamate synthase family.</text>
</comment>
<dbReference type="GO" id="GO:0005829">
    <property type="term" value="C:cytosol"/>
    <property type="evidence" value="ECO:0007669"/>
    <property type="project" value="TreeGrafter"/>
</dbReference>
<evidence type="ECO:0000256" key="9">
    <source>
        <dbReference type="ARBA" id="ARBA00022842"/>
    </source>
</evidence>
<organism evidence="14 15">
    <name type="scientific">Plakobranchus ocellatus</name>
    <dbReference type="NCBI Taxonomy" id="259542"/>
    <lineage>
        <taxon>Eukaryota</taxon>
        <taxon>Metazoa</taxon>
        <taxon>Spiralia</taxon>
        <taxon>Lophotrochozoa</taxon>
        <taxon>Mollusca</taxon>
        <taxon>Gastropoda</taxon>
        <taxon>Heterobranchia</taxon>
        <taxon>Euthyneura</taxon>
        <taxon>Panpulmonata</taxon>
        <taxon>Sacoglossa</taxon>
        <taxon>Placobranchoidea</taxon>
        <taxon>Plakobranchidae</taxon>
        <taxon>Plakobranchus</taxon>
    </lineage>
</organism>
<keyword evidence="5" id="KW-0436">Ligase</keyword>
<comment type="pathway">
    <text evidence="1">Cofactor biosynthesis; tetrahydrofolylpolyglutamate biosynthesis.</text>
</comment>
<dbReference type="PROSITE" id="PS01011">
    <property type="entry name" value="FOLYLPOLYGLU_SYNT_1"/>
    <property type="match status" value="1"/>
</dbReference>
<dbReference type="SUPFAM" id="SSF53623">
    <property type="entry name" value="MurD-like peptide ligases, catalytic domain"/>
    <property type="match status" value="1"/>
</dbReference>
<dbReference type="AlphaFoldDB" id="A0AAV4CI12"/>
<dbReference type="Proteomes" id="UP000735302">
    <property type="component" value="Unassembled WGS sequence"/>
</dbReference>
<name>A0AAV4CI12_9GAST</name>